<dbReference type="EMBL" id="CP002382">
    <property type="protein sequence ID" value="AEP10490.1"/>
    <property type="molecule type" value="Genomic_DNA"/>
</dbReference>
<dbReference type="FunFam" id="2.40.30.170:FF:000010">
    <property type="entry name" value="Efflux RND transporter periplasmic adaptor subunit"/>
    <property type="match status" value="1"/>
</dbReference>
<gene>
    <name evidence="5" type="ordered locus">MICA_2185</name>
</gene>
<dbReference type="STRING" id="856793.MICA_2185"/>
<name>G2KRY2_MICAA</name>
<evidence type="ECO:0000313" key="5">
    <source>
        <dbReference type="EMBL" id="AEP10490.1"/>
    </source>
</evidence>
<dbReference type="HOGENOM" id="CLU_018816_1_2_5"/>
<dbReference type="Pfam" id="PF25917">
    <property type="entry name" value="BSH_RND"/>
    <property type="match status" value="1"/>
</dbReference>
<accession>G2KRY2</accession>
<feature type="transmembrane region" description="Helical" evidence="2">
    <location>
        <begin position="6"/>
        <end position="25"/>
    </location>
</feature>
<dbReference type="Gene3D" id="2.40.420.20">
    <property type="match status" value="1"/>
</dbReference>
<dbReference type="SUPFAM" id="SSF111369">
    <property type="entry name" value="HlyD-like secretion proteins"/>
    <property type="match status" value="1"/>
</dbReference>
<dbReference type="Proteomes" id="UP000009286">
    <property type="component" value="Chromosome"/>
</dbReference>
<evidence type="ECO:0000259" key="4">
    <source>
        <dbReference type="Pfam" id="PF25954"/>
    </source>
</evidence>
<dbReference type="GO" id="GO:1990281">
    <property type="term" value="C:efflux pump complex"/>
    <property type="evidence" value="ECO:0007669"/>
    <property type="project" value="TreeGrafter"/>
</dbReference>
<protein>
    <submittedName>
        <fullName evidence="5">Efflux transporter, RND family, MFP subunit</fullName>
    </submittedName>
</protein>
<proteinExistence type="inferred from homology"/>
<feature type="domain" description="CusB-like beta-barrel" evidence="4">
    <location>
        <begin position="202"/>
        <end position="272"/>
    </location>
</feature>
<dbReference type="RefSeq" id="WP_014103713.1">
    <property type="nucleotide sequence ID" value="NC_016026.1"/>
</dbReference>
<dbReference type="Gene3D" id="2.40.30.170">
    <property type="match status" value="1"/>
</dbReference>
<dbReference type="OrthoDB" id="9806939at2"/>
<dbReference type="Gene3D" id="1.10.287.470">
    <property type="entry name" value="Helix hairpin bin"/>
    <property type="match status" value="1"/>
</dbReference>
<dbReference type="InterPro" id="IPR006143">
    <property type="entry name" value="RND_pump_MFP"/>
</dbReference>
<dbReference type="InterPro" id="IPR058792">
    <property type="entry name" value="Beta-barrel_RND_2"/>
</dbReference>
<feature type="domain" description="Multidrug resistance protein MdtA-like barrel-sandwich hybrid" evidence="3">
    <location>
        <begin position="69"/>
        <end position="194"/>
    </location>
</feature>
<dbReference type="PANTHER" id="PTHR30469:SF29">
    <property type="entry name" value="BLR2860 PROTEIN"/>
    <property type="match status" value="1"/>
</dbReference>
<dbReference type="Gene3D" id="2.40.50.100">
    <property type="match status" value="1"/>
</dbReference>
<keyword evidence="2" id="KW-0812">Transmembrane</keyword>
<organism evidence="5 6">
    <name type="scientific">Micavibrio aeruginosavorus (strain ARL-13)</name>
    <dbReference type="NCBI Taxonomy" id="856793"/>
    <lineage>
        <taxon>Bacteria</taxon>
        <taxon>Pseudomonadati</taxon>
        <taxon>Bdellovibrionota</taxon>
        <taxon>Bdellovibrionia</taxon>
        <taxon>Bdellovibrionales</taxon>
        <taxon>Pseudobdellovibrionaceae</taxon>
        <taxon>Micavibrio</taxon>
    </lineage>
</organism>
<dbReference type="KEGG" id="mai:MICA_2185"/>
<evidence type="ECO:0000256" key="2">
    <source>
        <dbReference type="SAM" id="Phobius"/>
    </source>
</evidence>
<comment type="similarity">
    <text evidence="1">Belongs to the membrane fusion protein (MFP) (TC 8.A.1) family.</text>
</comment>
<dbReference type="InterPro" id="IPR058625">
    <property type="entry name" value="MdtA-like_BSH"/>
</dbReference>
<evidence type="ECO:0000313" key="6">
    <source>
        <dbReference type="Proteomes" id="UP000009286"/>
    </source>
</evidence>
<reference evidence="5 6" key="1">
    <citation type="journal article" date="2011" name="BMC Genomics">
        <title>Genomic insights into an obligate epibiotic bacterial predator: Micavibrio aeruginosavorus ARL-13.</title>
        <authorList>
            <person name="Wang Z."/>
            <person name="Kadouri D."/>
            <person name="Wu M."/>
        </authorList>
    </citation>
    <scope>NUCLEOTIDE SEQUENCE [LARGE SCALE GENOMIC DNA]</scope>
    <source>
        <strain evidence="5 6">ARL-13</strain>
    </source>
</reference>
<dbReference type="GO" id="GO:0015562">
    <property type="term" value="F:efflux transmembrane transporter activity"/>
    <property type="evidence" value="ECO:0007669"/>
    <property type="project" value="TreeGrafter"/>
</dbReference>
<dbReference type="Pfam" id="PF25954">
    <property type="entry name" value="Beta-barrel_RND_2"/>
    <property type="match status" value="1"/>
</dbReference>
<keyword evidence="2" id="KW-0472">Membrane</keyword>
<dbReference type="eggNOG" id="COG0845">
    <property type="taxonomic scope" value="Bacteria"/>
</dbReference>
<keyword evidence="2" id="KW-1133">Transmembrane helix</keyword>
<evidence type="ECO:0000259" key="3">
    <source>
        <dbReference type="Pfam" id="PF25917"/>
    </source>
</evidence>
<dbReference type="PANTHER" id="PTHR30469">
    <property type="entry name" value="MULTIDRUG RESISTANCE PROTEIN MDTA"/>
    <property type="match status" value="1"/>
</dbReference>
<dbReference type="AlphaFoldDB" id="G2KRY2"/>
<keyword evidence="6" id="KW-1185">Reference proteome</keyword>
<evidence type="ECO:0000256" key="1">
    <source>
        <dbReference type="ARBA" id="ARBA00009477"/>
    </source>
</evidence>
<dbReference type="NCBIfam" id="TIGR01730">
    <property type="entry name" value="RND_mfp"/>
    <property type="match status" value="1"/>
</dbReference>
<sequence>MAKRFIIVLILVGILFAGLIGFDMFKKKMMGQFLAMMSHQPPAPVVVVTADKKPVSRTLDGIGTLEAVRQVTVSPEVGGRVTNITFEAGVLVAAGDLLVQLNDEPDKGDLTRFQAQAKLAQQNLTRSSKLVDVASTRSTVDRDRAELNEAEGGIARTEAVIRQKQIRAPFDGVLGIRQVNLGQYLNPGDAIVTLTDLSELFVNFTLPEQTLADIAVGQAVELRVDAYPADVFIAKINAIEPQVGDETRTVKVQAILGNEDGKLKPGMFARATVLLPDGADQVILPETAIDFTIYGDSVYIVTEGKNEAGEATLTATRKYVKTGPRYKGEVVVLEGVNEGDRVVTGGQLKLTSGGAVTIATKDTLAETTKANENSDRKE</sequence>